<dbReference type="NCBIfam" id="TIGR02361">
    <property type="entry name" value="dak_ATP"/>
    <property type="match status" value="1"/>
</dbReference>
<evidence type="ECO:0000313" key="15">
    <source>
        <dbReference type="EMBL" id="EAZ63218.1"/>
    </source>
</evidence>
<name>A3GIE7_PICST</name>
<dbReference type="InterPro" id="IPR050861">
    <property type="entry name" value="Dihydroxyacetone_Kinase"/>
</dbReference>
<dbReference type="Gene3D" id="1.25.40.340">
    <property type="match status" value="1"/>
</dbReference>
<dbReference type="PROSITE" id="PS51481">
    <property type="entry name" value="DHAK"/>
    <property type="match status" value="1"/>
</dbReference>
<comment type="similarity">
    <text evidence="3">Belongs to the dihydroxyacetone kinase (DAK) family.</text>
</comment>
<dbReference type="SUPFAM" id="SSF82549">
    <property type="entry name" value="DAK1/DegV-like"/>
    <property type="match status" value="1"/>
</dbReference>
<dbReference type="GeneID" id="4852046"/>
<dbReference type="GO" id="GO:0005829">
    <property type="term" value="C:cytosol"/>
    <property type="evidence" value="ECO:0007669"/>
    <property type="project" value="TreeGrafter"/>
</dbReference>
<dbReference type="GO" id="GO:0005524">
    <property type="term" value="F:ATP binding"/>
    <property type="evidence" value="ECO:0007669"/>
    <property type="project" value="UniProtKB-KW"/>
</dbReference>
<dbReference type="OMA" id="TNTHWES"/>
<protein>
    <submittedName>
        <fullName evidence="15">Dihydroxyacetone kinase 1 (Glycerone kinase 1) (DHA kinase 1)</fullName>
        <ecNumber evidence="15">2.7.1.29</ecNumber>
    </submittedName>
</protein>
<dbReference type="InterPro" id="IPR012734">
    <property type="entry name" value="DhaK_ATP"/>
</dbReference>
<evidence type="ECO:0000256" key="2">
    <source>
        <dbReference type="ARBA" id="ARBA00004778"/>
    </source>
</evidence>
<evidence type="ECO:0000256" key="12">
    <source>
        <dbReference type="PIRSR" id="PIRSR612734-2"/>
    </source>
</evidence>
<evidence type="ECO:0000256" key="7">
    <source>
        <dbReference type="ARBA" id="ARBA00022798"/>
    </source>
</evidence>
<dbReference type="InterPro" id="IPR004007">
    <property type="entry name" value="DhaL_dom"/>
</dbReference>
<dbReference type="EMBL" id="AAVQ01000002">
    <property type="protein sequence ID" value="EAZ63218.1"/>
    <property type="molecule type" value="Genomic_DNA"/>
</dbReference>
<dbReference type="OrthoDB" id="1724672at2759"/>
<sequence>MNKHFLPANSSQLVPNCLKGLLTENDNLSLLEKEKVIFNNQFDSKKVSLIGGGGSGHEPGWSGLVGTGMLTSAAQGEVFACSNCNNILAAEKVTHSDAGVIFIITNYTGDNLYFGMATQELISRFGDDKVKLLKVADDVAVGRQKGAKVGRRTLAGYTLVSKIMGAASNLGYSIDFIYQIGSCVAKNIASINAGLDHVHIPGHSTEGDYGKLNANQIEIGLGIHNEPGVLKLNFIPTNEELVSVLLKYILDETDVDRGFFNYDEDDEIVLLFNNLGGIPIIEEKGLLFTVVEALETNYNISPSRVYSGPFLTSLNAPIFTISLFNVTKAAGKEFGTTLLFDLLDHPTVASGWARSHYSNPGRSTYKSRIIKDFKGYEEMETSSHVDVRIDQALLKRIIKTSAKNVIDREPDITVWDTKMGDGDCGKTLETGANAVIQALERGAFEDGSVINAIQVVLKIIKEDMGGTLGAILFIFVRGFLNNFEKLIEITDSVNTFTYSEALKKATEVLNKFSTARIGDRTIMDVLVPFVEEFYKTHDIELAISVAQEAAENTRKLTPKLGRATYVGIDDQTEFPPDPGAYGVYEIIRAFQLINH</sequence>
<comment type="pathway">
    <text evidence="2">Polyol metabolism; glycerol fermentation; glycerone phosphate from glycerol (oxidative route): step 2/2.</text>
</comment>
<evidence type="ECO:0000259" key="14">
    <source>
        <dbReference type="PROSITE" id="PS51481"/>
    </source>
</evidence>
<dbReference type="UniPathway" id="UPA00617">
    <property type="reaction ID" value="UER00669"/>
</dbReference>
<feature type="binding site" evidence="12">
    <location>
        <position position="110"/>
    </location>
    <ligand>
        <name>substrate</name>
    </ligand>
</feature>
<evidence type="ECO:0000256" key="1">
    <source>
        <dbReference type="ARBA" id="ARBA00003264"/>
    </source>
</evidence>
<dbReference type="STRING" id="322104.A3GIE7"/>
<dbReference type="GO" id="GO:0050354">
    <property type="term" value="F:triokinase activity"/>
    <property type="evidence" value="ECO:0007669"/>
    <property type="project" value="UniProtKB-EC"/>
</dbReference>
<dbReference type="InterPro" id="IPR036117">
    <property type="entry name" value="DhaL_dom_sf"/>
</dbReference>
<keyword evidence="8" id="KW-0067">ATP-binding</keyword>
<dbReference type="Gene3D" id="3.40.50.10440">
    <property type="entry name" value="Dihydroxyacetone kinase, domain 1"/>
    <property type="match status" value="1"/>
</dbReference>
<comment type="function">
    <text evidence="1">Catalyzes both the phosphorylation of dihydroxyacetone and of glyceraldehyde.</text>
</comment>
<reference evidence="15 16" key="1">
    <citation type="journal article" date="2007" name="Nat. Biotechnol.">
        <title>Genome sequence of the lignocellulose-bioconverting and xylose-fermenting yeast Pichia stipitis.</title>
        <authorList>
            <person name="Jeffries T.W."/>
            <person name="Grigoriev I.V."/>
            <person name="Grimwood J."/>
            <person name="Laplaza J.M."/>
            <person name="Aerts A."/>
            <person name="Salamov A."/>
            <person name="Schmutz J."/>
            <person name="Lindquist E."/>
            <person name="Dehal P."/>
            <person name="Shapiro H."/>
            <person name="Jin Y.S."/>
            <person name="Passoth V."/>
            <person name="Richardson P.M."/>
        </authorList>
    </citation>
    <scope>NUCLEOTIDE SEQUENCE [LARGE SCALE GENOMIC DNA]</scope>
    <source>
        <strain evidence="16">ATCC 58785 / CBS 6054 / NBRC 10063 / NRRL Y-11545</strain>
    </source>
</reference>
<dbReference type="PANTHER" id="PTHR28629">
    <property type="entry name" value="TRIOKINASE/FMN CYCLASE"/>
    <property type="match status" value="1"/>
</dbReference>
<dbReference type="FunFam" id="3.30.1180.20:FF:000001">
    <property type="entry name" value="Dihydroxyacetone kinase 1"/>
    <property type="match status" value="1"/>
</dbReference>
<evidence type="ECO:0000313" key="16">
    <source>
        <dbReference type="Proteomes" id="UP000002258"/>
    </source>
</evidence>
<proteinExistence type="inferred from homology"/>
<dbReference type="eggNOG" id="KOG2426">
    <property type="taxonomic scope" value="Eukaryota"/>
</dbReference>
<comment type="caution">
    <text evidence="15">The sequence shown here is derived from an EMBL/GenBank/DDBJ whole genome shotgun (WGS) entry which is preliminary data.</text>
</comment>
<feature type="binding site" evidence="12">
    <location>
        <begin position="54"/>
        <end position="57"/>
    </location>
    <ligand>
        <name>substrate</name>
    </ligand>
</feature>
<gene>
    <name evidence="15" type="primary">DAK1.2</name>
    <name evidence="15" type="ORF">PICST_53027</name>
</gene>
<dbReference type="EC" id="2.7.1.29" evidence="15"/>
<feature type="active site" description="Tele-hemiaminal-histidine intermediate" evidence="11">
    <location>
        <position position="224"/>
    </location>
</feature>
<keyword evidence="7" id="KW-0319">Glycerol metabolism</keyword>
<evidence type="ECO:0000256" key="6">
    <source>
        <dbReference type="ARBA" id="ARBA00022777"/>
    </source>
</evidence>
<keyword evidence="6 15" id="KW-0418">Kinase</keyword>
<dbReference type="GO" id="GO:0019588">
    <property type="term" value="P:anaerobic glycerol catabolic process"/>
    <property type="evidence" value="ECO:0007669"/>
    <property type="project" value="UniProtKB-UniPathway"/>
</dbReference>
<evidence type="ECO:0000256" key="4">
    <source>
        <dbReference type="ARBA" id="ARBA00022679"/>
    </source>
</evidence>
<evidence type="ECO:0000256" key="9">
    <source>
        <dbReference type="ARBA" id="ARBA00047974"/>
    </source>
</evidence>
<evidence type="ECO:0000259" key="13">
    <source>
        <dbReference type="PROSITE" id="PS51480"/>
    </source>
</evidence>
<evidence type="ECO:0000256" key="3">
    <source>
        <dbReference type="ARBA" id="ARBA00008757"/>
    </source>
</evidence>
<dbReference type="GO" id="GO:0004371">
    <property type="term" value="F:glycerone kinase activity"/>
    <property type="evidence" value="ECO:0007669"/>
    <property type="project" value="UniProtKB-EC"/>
</dbReference>
<dbReference type="PANTHER" id="PTHR28629:SF1">
    <property type="entry name" value="YALI0F01606P"/>
    <property type="match status" value="1"/>
</dbReference>
<dbReference type="InParanoid" id="A3GIE7"/>
<evidence type="ECO:0000256" key="8">
    <source>
        <dbReference type="ARBA" id="ARBA00022840"/>
    </source>
</evidence>
<keyword evidence="4 15" id="KW-0808">Transferase</keyword>
<keyword evidence="5" id="KW-0547">Nucleotide-binding</keyword>
<dbReference type="FunFam" id="3.40.50.10440:FF:000001">
    <property type="entry name" value="Dihydroxyacetone kinase, DhaK subunit"/>
    <property type="match status" value="1"/>
</dbReference>
<dbReference type="KEGG" id="pic:PICST_53027"/>
<dbReference type="SMART" id="SM01120">
    <property type="entry name" value="Dak2"/>
    <property type="match status" value="1"/>
</dbReference>
<dbReference type="Gene3D" id="3.30.1180.20">
    <property type="entry name" value="Dihydroxyacetone kinase, domain 2"/>
    <property type="match status" value="1"/>
</dbReference>
<accession>A3GIE7</accession>
<evidence type="ECO:0000256" key="11">
    <source>
        <dbReference type="PIRSR" id="PIRSR612734-1"/>
    </source>
</evidence>
<dbReference type="HOGENOM" id="CLU_017054_6_0_1"/>
<comment type="catalytic activity">
    <reaction evidence="10">
        <text>dihydroxyacetone + ATP = dihydroxyacetone phosphate + ADP + H(+)</text>
        <dbReference type="Rhea" id="RHEA:15773"/>
        <dbReference type="ChEBI" id="CHEBI:15378"/>
        <dbReference type="ChEBI" id="CHEBI:16016"/>
        <dbReference type="ChEBI" id="CHEBI:30616"/>
        <dbReference type="ChEBI" id="CHEBI:57642"/>
        <dbReference type="ChEBI" id="CHEBI:456216"/>
        <dbReference type="EC" id="2.7.1.29"/>
    </reaction>
</comment>
<dbReference type="SUPFAM" id="SSF101473">
    <property type="entry name" value="DhaL-like"/>
    <property type="match status" value="1"/>
</dbReference>
<evidence type="ECO:0000256" key="5">
    <source>
        <dbReference type="ARBA" id="ARBA00022741"/>
    </source>
</evidence>
<comment type="catalytic activity">
    <reaction evidence="9">
        <text>D-glyceraldehyde + ATP = D-glyceraldehyde 3-phosphate + ADP + H(+)</text>
        <dbReference type="Rhea" id="RHEA:13941"/>
        <dbReference type="ChEBI" id="CHEBI:15378"/>
        <dbReference type="ChEBI" id="CHEBI:17378"/>
        <dbReference type="ChEBI" id="CHEBI:30616"/>
        <dbReference type="ChEBI" id="CHEBI:59776"/>
        <dbReference type="ChEBI" id="CHEBI:456216"/>
        <dbReference type="EC" id="2.7.1.28"/>
    </reaction>
</comment>
<dbReference type="PROSITE" id="PS51480">
    <property type="entry name" value="DHAL"/>
    <property type="match status" value="1"/>
</dbReference>
<dbReference type="Proteomes" id="UP000002258">
    <property type="component" value="Chromosome 1"/>
</dbReference>
<dbReference type="RefSeq" id="XP_001387241.1">
    <property type="nucleotide sequence ID" value="XM_001387204.1"/>
</dbReference>
<organism evidence="15 16">
    <name type="scientific">Scheffersomyces stipitis (strain ATCC 58785 / CBS 6054 / NBRC 10063 / NRRL Y-11545)</name>
    <name type="common">Yeast</name>
    <name type="synonym">Pichia stipitis</name>
    <dbReference type="NCBI Taxonomy" id="322104"/>
    <lineage>
        <taxon>Eukaryota</taxon>
        <taxon>Fungi</taxon>
        <taxon>Dikarya</taxon>
        <taxon>Ascomycota</taxon>
        <taxon>Saccharomycotina</taxon>
        <taxon>Pichiomycetes</taxon>
        <taxon>Debaryomycetaceae</taxon>
        <taxon>Scheffersomyces</taxon>
    </lineage>
</organism>
<keyword evidence="16" id="KW-1185">Reference proteome</keyword>
<dbReference type="AlphaFoldDB" id="A3GIE7"/>
<feature type="domain" description="DhaK" evidence="14">
    <location>
        <begin position="9"/>
        <end position="352"/>
    </location>
</feature>
<feature type="domain" description="DhaL" evidence="13">
    <location>
        <begin position="392"/>
        <end position="592"/>
    </location>
</feature>
<evidence type="ECO:0000256" key="10">
    <source>
        <dbReference type="ARBA" id="ARBA00048898"/>
    </source>
</evidence>
<dbReference type="InterPro" id="IPR004006">
    <property type="entry name" value="DhaK_dom"/>
</dbReference>
<dbReference type="Pfam" id="PF02733">
    <property type="entry name" value="Dak1"/>
    <property type="match status" value="1"/>
</dbReference>
<dbReference type="Pfam" id="PF02734">
    <property type="entry name" value="Dak2"/>
    <property type="match status" value="1"/>
</dbReference>